<dbReference type="EMBL" id="WIGM01000113">
    <property type="protein sequence ID" value="KAF6839496.1"/>
    <property type="molecule type" value="Genomic_DNA"/>
</dbReference>
<accession>A0A8H6KYC4</accession>
<gene>
    <name evidence="2" type="ORF">CMUS01_04254</name>
</gene>
<protein>
    <submittedName>
        <fullName evidence="2">Uncharacterized protein</fullName>
    </submittedName>
</protein>
<evidence type="ECO:0000313" key="2">
    <source>
        <dbReference type="EMBL" id="KAF6839496.1"/>
    </source>
</evidence>
<dbReference type="Proteomes" id="UP000639643">
    <property type="component" value="Unassembled WGS sequence"/>
</dbReference>
<proteinExistence type="predicted"/>
<evidence type="ECO:0000256" key="1">
    <source>
        <dbReference type="SAM" id="MobiDB-lite"/>
    </source>
</evidence>
<comment type="caution">
    <text evidence="2">The sequence shown here is derived from an EMBL/GenBank/DDBJ whole genome shotgun (WGS) entry which is preliminary data.</text>
</comment>
<reference evidence="2" key="1">
    <citation type="journal article" date="2020" name="Phytopathology">
        <title>Genome Sequence Resources of Colletotrichum truncatum, C. plurivorum, C. musicola, and C. sojae: Four Species Pathogenic to Soybean (Glycine max).</title>
        <authorList>
            <person name="Rogerio F."/>
            <person name="Boufleur T.R."/>
            <person name="Ciampi-Guillardi M."/>
            <person name="Sukno S.A."/>
            <person name="Thon M.R."/>
            <person name="Massola Junior N.S."/>
            <person name="Baroncelli R."/>
        </authorList>
    </citation>
    <scope>NUCLEOTIDE SEQUENCE</scope>
    <source>
        <strain evidence="2">LFN0074</strain>
    </source>
</reference>
<name>A0A8H6KYC4_9PEZI</name>
<keyword evidence="3" id="KW-1185">Reference proteome</keyword>
<dbReference type="AlphaFoldDB" id="A0A8H6KYC4"/>
<organism evidence="2 3">
    <name type="scientific">Colletotrichum musicola</name>
    <dbReference type="NCBI Taxonomy" id="2175873"/>
    <lineage>
        <taxon>Eukaryota</taxon>
        <taxon>Fungi</taxon>
        <taxon>Dikarya</taxon>
        <taxon>Ascomycota</taxon>
        <taxon>Pezizomycotina</taxon>
        <taxon>Sordariomycetes</taxon>
        <taxon>Hypocreomycetidae</taxon>
        <taxon>Glomerellales</taxon>
        <taxon>Glomerellaceae</taxon>
        <taxon>Colletotrichum</taxon>
        <taxon>Colletotrichum orchidearum species complex</taxon>
    </lineage>
</organism>
<feature type="region of interest" description="Disordered" evidence="1">
    <location>
        <begin position="42"/>
        <end position="64"/>
    </location>
</feature>
<evidence type="ECO:0000313" key="3">
    <source>
        <dbReference type="Proteomes" id="UP000639643"/>
    </source>
</evidence>
<sequence>MFCVHLVLPKRRPGHSTPTCQHSHAKAGQKHGHLDTAVPGRVSASAAGPHIPESRNQIPEKGGRRARAMIQDFRCGESRPFMCSSQAVRRLRLGKHNRSYLPEHATSYKAT</sequence>